<dbReference type="SMART" id="SM00409">
    <property type="entry name" value="IG"/>
    <property type="match status" value="1"/>
</dbReference>
<evidence type="ECO:0000256" key="5">
    <source>
        <dbReference type="ARBA" id="ARBA00023157"/>
    </source>
</evidence>
<feature type="domain" description="Ig-like" evidence="7">
    <location>
        <begin position="37"/>
        <end position="126"/>
    </location>
</feature>
<dbReference type="InterPro" id="IPR013783">
    <property type="entry name" value="Ig-like_fold"/>
</dbReference>
<dbReference type="Gene3D" id="2.60.40.10">
    <property type="entry name" value="Immunoglobulins"/>
    <property type="match status" value="1"/>
</dbReference>
<keyword evidence="6" id="KW-0325">Glycoprotein</keyword>
<keyword evidence="9" id="KW-1185">Reference proteome</keyword>
<evidence type="ECO:0000256" key="1">
    <source>
        <dbReference type="ARBA" id="ARBA00004370"/>
    </source>
</evidence>
<evidence type="ECO:0000256" key="4">
    <source>
        <dbReference type="ARBA" id="ARBA00023136"/>
    </source>
</evidence>
<dbReference type="GO" id="GO:0016020">
    <property type="term" value="C:membrane"/>
    <property type="evidence" value="ECO:0007669"/>
    <property type="project" value="UniProtKB-SubCell"/>
</dbReference>
<dbReference type="SUPFAM" id="SSF48726">
    <property type="entry name" value="Immunoglobulin"/>
    <property type="match status" value="1"/>
</dbReference>
<dbReference type="InterPro" id="IPR013106">
    <property type="entry name" value="Ig_V-set"/>
</dbReference>
<dbReference type="PANTHER" id="PTHR23277:SF109">
    <property type="entry name" value="POLIOVIRUS RECEPTOR"/>
    <property type="match status" value="1"/>
</dbReference>
<dbReference type="PANTHER" id="PTHR23277">
    <property type="entry name" value="NECTIN-RELATED"/>
    <property type="match status" value="1"/>
</dbReference>
<reference evidence="8" key="2">
    <citation type="submission" date="2025-09" db="UniProtKB">
        <authorList>
            <consortium name="Ensembl"/>
        </authorList>
    </citation>
    <scope>IDENTIFICATION</scope>
</reference>
<evidence type="ECO:0000313" key="9">
    <source>
        <dbReference type="Proteomes" id="UP000261480"/>
    </source>
</evidence>
<dbReference type="GO" id="GO:0005912">
    <property type="term" value="C:adherens junction"/>
    <property type="evidence" value="ECO:0007669"/>
    <property type="project" value="TreeGrafter"/>
</dbReference>
<dbReference type="AlphaFoldDB" id="A0A3B3Y1W2"/>
<reference evidence="8" key="1">
    <citation type="submission" date="2025-08" db="UniProtKB">
        <authorList>
            <consortium name="Ensembl"/>
        </authorList>
    </citation>
    <scope>IDENTIFICATION</scope>
</reference>
<dbReference type="GO" id="GO:0007156">
    <property type="term" value="P:homophilic cell adhesion via plasma membrane adhesion molecules"/>
    <property type="evidence" value="ECO:0007669"/>
    <property type="project" value="TreeGrafter"/>
</dbReference>
<accession>A0A3B3Y1W2</accession>
<dbReference type="STRING" id="48701.ENSPMEP00000021352"/>
<dbReference type="InterPro" id="IPR051427">
    <property type="entry name" value="Nectin/Nectin-like"/>
</dbReference>
<proteinExistence type="predicted"/>
<dbReference type="GO" id="GO:0007157">
    <property type="term" value="P:heterophilic cell-cell adhesion via plasma membrane cell adhesion molecules"/>
    <property type="evidence" value="ECO:0007669"/>
    <property type="project" value="TreeGrafter"/>
</dbReference>
<dbReference type="InterPro" id="IPR003599">
    <property type="entry name" value="Ig_sub"/>
</dbReference>
<evidence type="ECO:0000256" key="6">
    <source>
        <dbReference type="ARBA" id="ARBA00023180"/>
    </source>
</evidence>
<keyword evidence="2" id="KW-0732">Signal</keyword>
<evidence type="ECO:0000256" key="2">
    <source>
        <dbReference type="ARBA" id="ARBA00022729"/>
    </source>
</evidence>
<dbReference type="Pfam" id="PF07686">
    <property type="entry name" value="V-set"/>
    <property type="match status" value="1"/>
</dbReference>
<dbReference type="InterPro" id="IPR007110">
    <property type="entry name" value="Ig-like_dom"/>
</dbReference>
<evidence type="ECO:0000256" key="3">
    <source>
        <dbReference type="ARBA" id="ARBA00022737"/>
    </source>
</evidence>
<dbReference type="Ensembl" id="ENSPMET00000015465.1">
    <property type="protein sequence ID" value="ENSPMEP00000021352.1"/>
    <property type="gene ID" value="ENSPMEG00000001507.1"/>
</dbReference>
<keyword evidence="5" id="KW-1015">Disulfide bond</keyword>
<dbReference type="InterPro" id="IPR036179">
    <property type="entry name" value="Ig-like_dom_sf"/>
</dbReference>
<dbReference type="PROSITE" id="PS50835">
    <property type="entry name" value="IG_LIKE"/>
    <property type="match status" value="1"/>
</dbReference>
<name>A0A3B3Y1W2_9TELE</name>
<organism evidence="8 9">
    <name type="scientific">Poecilia mexicana</name>
    <dbReference type="NCBI Taxonomy" id="48701"/>
    <lineage>
        <taxon>Eukaryota</taxon>
        <taxon>Metazoa</taxon>
        <taxon>Chordata</taxon>
        <taxon>Craniata</taxon>
        <taxon>Vertebrata</taxon>
        <taxon>Euteleostomi</taxon>
        <taxon>Actinopterygii</taxon>
        <taxon>Neopterygii</taxon>
        <taxon>Teleostei</taxon>
        <taxon>Neoteleostei</taxon>
        <taxon>Acanthomorphata</taxon>
        <taxon>Ovalentaria</taxon>
        <taxon>Atherinomorphae</taxon>
        <taxon>Cyprinodontiformes</taxon>
        <taxon>Poeciliidae</taxon>
        <taxon>Poeciliinae</taxon>
        <taxon>Poecilia</taxon>
    </lineage>
</organism>
<evidence type="ECO:0000259" key="7">
    <source>
        <dbReference type="PROSITE" id="PS50835"/>
    </source>
</evidence>
<dbReference type="Proteomes" id="UP000261480">
    <property type="component" value="Unplaced"/>
</dbReference>
<evidence type="ECO:0000313" key="8">
    <source>
        <dbReference type="Ensembl" id="ENSPMEP00000021352.1"/>
    </source>
</evidence>
<keyword evidence="4" id="KW-0472">Membrane</keyword>
<keyword evidence="3" id="KW-0677">Repeat</keyword>
<protein>
    <recommendedName>
        <fullName evidence="7">Ig-like domain-containing protein</fullName>
    </recommendedName>
</protein>
<comment type="subcellular location">
    <subcellularLocation>
        <location evidence="1">Membrane</location>
    </subcellularLocation>
</comment>
<sequence length="178" mass="19847">LKCKLIQITLYSSLQHVNFFFLTDLKAETFKVTGYVGEEVILKCQFVPGSKNFTITQLQWEFESTTILVFNPEQGMNIKDSPLKERINLTEQSLKIRDVEMTDSGNYTCSVAAFPSGSHEETIKLVVVTEPTNQAPMPAGQLCAIIISAVLLLGILTAACFYWYSCCGGVTLFSYLHL</sequence>